<dbReference type="EMBL" id="FQXM01000005">
    <property type="protein sequence ID" value="SHH45176.1"/>
    <property type="molecule type" value="Genomic_DNA"/>
</dbReference>
<dbReference type="InterPro" id="IPR021120">
    <property type="entry name" value="KduI/IolB_isomerase"/>
</dbReference>
<comment type="cofactor">
    <cofactor evidence="6">
        <name>Zn(2+)</name>
        <dbReference type="ChEBI" id="CHEBI:29105"/>
    </cofactor>
    <text evidence="6">Binds 1 zinc ion per subunit.</text>
</comment>
<dbReference type="GO" id="GO:0019698">
    <property type="term" value="P:D-galacturonate catabolic process"/>
    <property type="evidence" value="ECO:0007669"/>
    <property type="project" value="TreeGrafter"/>
</dbReference>
<dbReference type="Pfam" id="PF04962">
    <property type="entry name" value="KduI"/>
    <property type="match status" value="1"/>
</dbReference>
<dbReference type="GO" id="GO:0008270">
    <property type="term" value="F:zinc ion binding"/>
    <property type="evidence" value="ECO:0007669"/>
    <property type="project" value="UniProtKB-UniRule"/>
</dbReference>
<evidence type="ECO:0000256" key="1">
    <source>
        <dbReference type="ARBA" id="ARBA00000552"/>
    </source>
</evidence>
<dbReference type="SUPFAM" id="SSF51182">
    <property type="entry name" value="RmlC-like cupins"/>
    <property type="match status" value="1"/>
</dbReference>
<gene>
    <name evidence="6" type="primary">kduI</name>
    <name evidence="7" type="ORF">SAMN02745207_01176</name>
</gene>
<evidence type="ECO:0000256" key="2">
    <source>
        <dbReference type="ARBA" id="ARBA00008086"/>
    </source>
</evidence>
<dbReference type="Gene3D" id="2.60.120.520">
    <property type="entry name" value="pectin degrading enzyme 5-keto 4- deoxyuronate isomerase, domain 1"/>
    <property type="match status" value="1"/>
</dbReference>
<comment type="catalytic activity">
    <reaction evidence="1 6">
        <text>5-dehydro-4-deoxy-D-glucuronate = 3-deoxy-D-glycero-2,5-hexodiulosonate</text>
        <dbReference type="Rhea" id="RHEA:23896"/>
        <dbReference type="ChEBI" id="CHEBI:17117"/>
        <dbReference type="ChEBI" id="CHEBI:29071"/>
        <dbReference type="EC" id="5.3.1.17"/>
    </reaction>
</comment>
<keyword evidence="8" id="KW-1185">Reference proteome</keyword>
<evidence type="ECO:0000256" key="4">
    <source>
        <dbReference type="ARBA" id="ARBA00022833"/>
    </source>
</evidence>
<feature type="binding site" evidence="6">
    <location>
        <position position="243"/>
    </location>
    <ligand>
        <name>Zn(2+)</name>
        <dbReference type="ChEBI" id="CHEBI:29105"/>
    </ligand>
</feature>
<dbReference type="InterPro" id="IPR014710">
    <property type="entry name" value="RmlC-like_jellyroll"/>
</dbReference>
<dbReference type="NCBIfam" id="NF002091">
    <property type="entry name" value="PRK00924.1"/>
    <property type="match status" value="1"/>
</dbReference>
<dbReference type="UniPathway" id="UPA00545">
    <property type="reaction ID" value="UER00826"/>
</dbReference>
<dbReference type="InterPro" id="IPR011051">
    <property type="entry name" value="RmlC_Cupin_sf"/>
</dbReference>
<name>A0A1M5T3A4_9CLOT</name>
<proteinExistence type="inferred from homology"/>
<dbReference type="AlphaFoldDB" id="A0A1M5T3A4"/>
<organism evidence="7 8">
    <name type="scientific">Clostridium grantii DSM 8605</name>
    <dbReference type="NCBI Taxonomy" id="1121316"/>
    <lineage>
        <taxon>Bacteria</taxon>
        <taxon>Bacillati</taxon>
        <taxon>Bacillota</taxon>
        <taxon>Clostridia</taxon>
        <taxon>Eubacteriales</taxon>
        <taxon>Clostridiaceae</taxon>
        <taxon>Clostridium</taxon>
    </lineage>
</organism>
<dbReference type="PANTHER" id="PTHR38461:SF1">
    <property type="entry name" value="4-DEOXY-L-THREO-5-HEXOSULOSE-URONATE KETOL-ISOMERASE"/>
    <property type="match status" value="1"/>
</dbReference>
<comment type="pathway">
    <text evidence="6">Glycan metabolism; pectin degradation; 2-dehydro-3-deoxy-D-gluconate from pectin: step 4/5.</text>
</comment>
<reference evidence="7 8" key="1">
    <citation type="submission" date="2016-11" db="EMBL/GenBank/DDBJ databases">
        <authorList>
            <person name="Jaros S."/>
            <person name="Januszkiewicz K."/>
            <person name="Wedrychowicz H."/>
        </authorList>
    </citation>
    <scope>NUCLEOTIDE SEQUENCE [LARGE SCALE GENOMIC DNA]</scope>
    <source>
        <strain evidence="7 8">DSM 8605</strain>
    </source>
</reference>
<evidence type="ECO:0000313" key="8">
    <source>
        <dbReference type="Proteomes" id="UP000184447"/>
    </source>
</evidence>
<feature type="binding site" evidence="6">
    <location>
        <position position="201"/>
    </location>
    <ligand>
        <name>Zn(2+)</name>
        <dbReference type="ChEBI" id="CHEBI:29105"/>
    </ligand>
</feature>
<dbReference type="GO" id="GO:0008697">
    <property type="term" value="F:4-deoxy-L-threo-5-hexosulose-uronate ketol-isomerase activity"/>
    <property type="evidence" value="ECO:0007669"/>
    <property type="project" value="UniProtKB-UniRule"/>
</dbReference>
<dbReference type="CDD" id="cd20294">
    <property type="entry name" value="cupin_KduI_N"/>
    <property type="match status" value="1"/>
</dbReference>
<protein>
    <recommendedName>
        <fullName evidence="6">4-deoxy-L-threo-5-hexosulose-uronate ketol-isomerase</fullName>
        <ecNumber evidence="6">5.3.1.17</ecNumber>
    </recommendedName>
    <alternativeName>
        <fullName evidence="6">5-keto-4-deoxyuronate isomerase</fullName>
    </alternativeName>
    <alternativeName>
        <fullName evidence="6">DKI isomerase</fullName>
    </alternativeName>
</protein>
<keyword evidence="3 6" id="KW-0479">Metal-binding</keyword>
<dbReference type="InterPro" id="IPR007045">
    <property type="entry name" value="KduI"/>
</dbReference>
<dbReference type="PIRSF" id="PIRSF006625">
    <property type="entry name" value="KduI"/>
    <property type="match status" value="1"/>
</dbReference>
<dbReference type="GO" id="GO:0042840">
    <property type="term" value="P:D-glucuronate catabolic process"/>
    <property type="evidence" value="ECO:0007669"/>
    <property type="project" value="TreeGrafter"/>
</dbReference>
<dbReference type="InterPro" id="IPR027449">
    <property type="entry name" value="KduI_N"/>
</dbReference>
<dbReference type="PANTHER" id="PTHR38461">
    <property type="entry name" value="4-DEOXY-L-THREO-5-HEXOSULOSE-URONATE KETOL-ISOMERASE"/>
    <property type="match status" value="1"/>
</dbReference>
<sequence length="276" mass="31548">MEIRYSSHPQDSKKYDTTELREKYLVDNLFVPGEMKLVYSHIDRIIIGSISPTDKMLELEGGKELAADYFLQRRELGIINIGESGIVYLDGEAYELSARDGLYVGMGVKEVKFASKDSEKPAKFYINSAPAHKTYPTVKIEISKANPVKLGSLEQSNLRTIYQYVHPAVCESCQLVMGLTVLEPNNVWNTMPSHTHERRMEVYLYFDLDEESAVFHMMGEPNETRHIVMRNEQAVISPSWSIHSGVGTKNYTFIWGMVGENQTFTDMDHIDMKDLF</sequence>
<dbReference type="EC" id="5.3.1.17" evidence="6"/>
<dbReference type="Proteomes" id="UP000184447">
    <property type="component" value="Unassembled WGS sequence"/>
</dbReference>
<dbReference type="Gene3D" id="2.60.120.10">
    <property type="entry name" value="Jelly Rolls"/>
    <property type="match status" value="1"/>
</dbReference>
<evidence type="ECO:0000256" key="3">
    <source>
        <dbReference type="ARBA" id="ARBA00022723"/>
    </source>
</evidence>
<evidence type="ECO:0000313" key="7">
    <source>
        <dbReference type="EMBL" id="SHH45176.1"/>
    </source>
</evidence>
<accession>A0A1M5T3A4</accession>
<dbReference type="OrthoDB" id="9770644at2"/>
<dbReference type="RefSeq" id="WP_073337504.1">
    <property type="nucleotide sequence ID" value="NZ_FQXM01000005.1"/>
</dbReference>
<feature type="binding site" evidence="6">
    <location>
        <position position="194"/>
    </location>
    <ligand>
        <name>Zn(2+)</name>
        <dbReference type="ChEBI" id="CHEBI:29105"/>
    </ligand>
</feature>
<dbReference type="STRING" id="1121316.SAMN02745207_01176"/>
<dbReference type="HAMAP" id="MF_00687">
    <property type="entry name" value="KduI"/>
    <property type="match status" value="1"/>
</dbReference>
<comment type="similarity">
    <text evidence="2 6">Belongs to the KduI family.</text>
</comment>
<evidence type="ECO:0000256" key="6">
    <source>
        <dbReference type="HAMAP-Rule" id="MF_00687"/>
    </source>
</evidence>
<evidence type="ECO:0000256" key="5">
    <source>
        <dbReference type="ARBA" id="ARBA00023235"/>
    </source>
</evidence>
<dbReference type="GO" id="GO:0045490">
    <property type="term" value="P:pectin catabolic process"/>
    <property type="evidence" value="ECO:0007669"/>
    <property type="project" value="UniProtKB-UniRule"/>
</dbReference>
<keyword evidence="4 6" id="KW-0862">Zinc</keyword>
<comment type="function">
    <text evidence="6">Catalyzes the isomerization of 5-dehydro-4-deoxy-D-glucuronate to 3-deoxy-D-glycero-2,5-hexodiulosonate.</text>
</comment>
<feature type="binding site" evidence="6">
    <location>
        <position position="196"/>
    </location>
    <ligand>
        <name>Zn(2+)</name>
        <dbReference type="ChEBI" id="CHEBI:29105"/>
    </ligand>
</feature>
<keyword evidence="5 6" id="KW-0413">Isomerase</keyword>
<dbReference type="CDD" id="cd20491">
    <property type="entry name" value="cupin_KduI_C"/>
    <property type="match status" value="1"/>
</dbReference>